<gene>
    <name evidence="13" type="ORF">g.18357</name>
</gene>
<dbReference type="InterPro" id="IPR006186">
    <property type="entry name" value="Ser/Thr-sp_prot-phosphatase"/>
</dbReference>
<dbReference type="GO" id="GO:0005634">
    <property type="term" value="C:nucleus"/>
    <property type="evidence" value="ECO:0007669"/>
    <property type="project" value="TreeGrafter"/>
</dbReference>
<evidence type="ECO:0000256" key="7">
    <source>
        <dbReference type="ARBA" id="ARBA00037818"/>
    </source>
</evidence>
<feature type="non-terminal residue" evidence="13">
    <location>
        <position position="1"/>
    </location>
</feature>
<dbReference type="GO" id="GO:0046872">
    <property type="term" value="F:metal ion binding"/>
    <property type="evidence" value="ECO:0007669"/>
    <property type="project" value="UniProtKB-KW"/>
</dbReference>
<reference evidence="13" key="1">
    <citation type="submission" date="2015-12" db="EMBL/GenBank/DDBJ databases">
        <title>De novo transcriptome assembly of four potential Pierce s Disease insect vectors from Arizona vineyards.</title>
        <authorList>
            <person name="Tassone E.E."/>
        </authorList>
    </citation>
    <scope>NUCLEOTIDE SEQUENCE</scope>
</reference>
<organism evidence="13">
    <name type="scientific">Clastoptera arizonana</name>
    <name type="common">Arizona spittle bug</name>
    <dbReference type="NCBI Taxonomy" id="38151"/>
    <lineage>
        <taxon>Eukaryota</taxon>
        <taxon>Metazoa</taxon>
        <taxon>Ecdysozoa</taxon>
        <taxon>Arthropoda</taxon>
        <taxon>Hexapoda</taxon>
        <taxon>Insecta</taxon>
        <taxon>Pterygota</taxon>
        <taxon>Neoptera</taxon>
        <taxon>Paraneoptera</taxon>
        <taxon>Hemiptera</taxon>
        <taxon>Auchenorrhyncha</taxon>
        <taxon>Cercopoidea</taxon>
        <taxon>Clastopteridae</taxon>
        <taxon>Clastoptera</taxon>
    </lineage>
</organism>
<dbReference type="Pfam" id="PF16891">
    <property type="entry name" value="STPPase_N"/>
    <property type="match status" value="1"/>
</dbReference>
<dbReference type="InterPro" id="IPR004843">
    <property type="entry name" value="Calcineurin-like_PHP"/>
</dbReference>
<feature type="domain" description="Serine/threonine specific protein phosphatases" evidence="12">
    <location>
        <begin position="133"/>
        <end position="138"/>
    </location>
</feature>
<dbReference type="GO" id="GO:0097723">
    <property type="term" value="P:amoeboid sperm motility"/>
    <property type="evidence" value="ECO:0007669"/>
    <property type="project" value="UniProtKB-ARBA"/>
</dbReference>
<evidence type="ECO:0000256" key="3">
    <source>
        <dbReference type="ARBA" id="ARBA00022723"/>
    </source>
</evidence>
<comment type="function">
    <text evidence="10">Probable phosphatase which plays a redundant role with gsp-4 in spermatogenesis by regulating sister chromatid segregation during meiosis. In addition, involved in sperm motility by controlling the dynamic disassembly of major sperm proteins (MSP) in the spermatozoan pseudopodium.</text>
</comment>
<dbReference type="GO" id="GO:0031143">
    <property type="term" value="C:pseudopodium"/>
    <property type="evidence" value="ECO:0007669"/>
    <property type="project" value="UniProtKB-SubCell"/>
</dbReference>
<dbReference type="PANTHER" id="PTHR11668:SF300">
    <property type="entry name" value="SERINE_THREONINE-PROTEIN PHOSPHATASE"/>
    <property type="match status" value="1"/>
</dbReference>
<dbReference type="SMART" id="SM00156">
    <property type="entry name" value="PP2Ac"/>
    <property type="match status" value="1"/>
</dbReference>
<comment type="similarity">
    <text evidence="2 11">Belongs to the PPP phosphatase family.</text>
</comment>
<dbReference type="PROSITE" id="PS00125">
    <property type="entry name" value="SER_THR_PHOSPHATASE"/>
    <property type="match status" value="1"/>
</dbReference>
<keyword evidence="3" id="KW-0479">Metal-binding</keyword>
<evidence type="ECO:0000259" key="12">
    <source>
        <dbReference type="PROSITE" id="PS00125"/>
    </source>
</evidence>
<dbReference type="GO" id="GO:0031272">
    <property type="term" value="P:regulation of pseudopodium assembly"/>
    <property type="evidence" value="ECO:0007669"/>
    <property type="project" value="UniProtKB-ARBA"/>
</dbReference>
<dbReference type="EMBL" id="GEDC01030289">
    <property type="protein sequence ID" value="JAS07009.1"/>
    <property type="molecule type" value="Transcribed_RNA"/>
</dbReference>
<dbReference type="GO" id="GO:0004722">
    <property type="term" value="F:protein serine/threonine phosphatase activity"/>
    <property type="evidence" value="ECO:0007669"/>
    <property type="project" value="UniProtKB-EC"/>
</dbReference>
<comment type="catalytic activity">
    <reaction evidence="8">
        <text>O-phospho-L-seryl-[protein] + H2O = L-seryl-[protein] + phosphate</text>
        <dbReference type="Rhea" id="RHEA:20629"/>
        <dbReference type="Rhea" id="RHEA-COMP:9863"/>
        <dbReference type="Rhea" id="RHEA-COMP:11604"/>
        <dbReference type="ChEBI" id="CHEBI:15377"/>
        <dbReference type="ChEBI" id="CHEBI:29999"/>
        <dbReference type="ChEBI" id="CHEBI:43474"/>
        <dbReference type="ChEBI" id="CHEBI:83421"/>
        <dbReference type="EC" id="3.1.3.16"/>
    </reaction>
</comment>
<dbReference type="InterPro" id="IPR050341">
    <property type="entry name" value="PP1_catalytic_subunit"/>
</dbReference>
<evidence type="ECO:0000256" key="5">
    <source>
        <dbReference type="ARBA" id="ARBA00022912"/>
    </source>
</evidence>
<dbReference type="Pfam" id="PF00149">
    <property type="entry name" value="Metallophos"/>
    <property type="match status" value="1"/>
</dbReference>
<dbReference type="GO" id="GO:0005737">
    <property type="term" value="C:cytoplasm"/>
    <property type="evidence" value="ECO:0007669"/>
    <property type="project" value="TreeGrafter"/>
</dbReference>
<evidence type="ECO:0000256" key="6">
    <source>
        <dbReference type="ARBA" id="ARBA00023211"/>
    </source>
</evidence>
<evidence type="ECO:0000313" key="13">
    <source>
        <dbReference type="EMBL" id="JAS07009.1"/>
    </source>
</evidence>
<dbReference type="GO" id="GO:0007060">
    <property type="term" value="P:male meiosis chromosome segregation"/>
    <property type="evidence" value="ECO:0007669"/>
    <property type="project" value="UniProtKB-ARBA"/>
</dbReference>
<sequence length="309" mass="35365">TSDSKKMNSFGMNISNNRCNIDSIIEKLLAFRSTKPMKDVNLDTLEIQYLCKASKDILLSESIVLEPAPPLNICGDIHGQFNDLLRIFDKGGYPPNTNYLFLGDYVDRGKQSIETICLLLAYKIKYPEKLFLLRGNHESAMLNRIYGFFDDCNRRYSVKIWKTFLECFDCLPVVAIIKNKIFCCHGGLSPELRSIDDIRNISRPISIPEHGLLCDLLWSDPSKYITTWGANSDRQVSFVFGEIVVNQFLDKHGFDLFVRAHQMVQDGYEFFANNRLVTIFSAPKYCDEYDNDGAVMSVSDELLCTFFTI</sequence>
<comment type="cofactor">
    <cofactor evidence="1">
        <name>Mn(2+)</name>
        <dbReference type="ChEBI" id="CHEBI:29035"/>
    </cofactor>
</comment>
<evidence type="ECO:0000256" key="11">
    <source>
        <dbReference type="RuleBase" id="RU004273"/>
    </source>
</evidence>
<dbReference type="PRINTS" id="PR00114">
    <property type="entry name" value="STPHPHTASE"/>
</dbReference>
<comment type="subcellular location">
    <subcellularLocation>
        <location evidence="7">Cell projection</location>
        <location evidence="7">Pseudopodium</location>
    </subcellularLocation>
</comment>
<dbReference type="GO" id="GO:0018991">
    <property type="term" value="P:egg-laying behavior"/>
    <property type="evidence" value="ECO:0007669"/>
    <property type="project" value="UniProtKB-ARBA"/>
</dbReference>
<comment type="catalytic activity">
    <reaction evidence="9 11">
        <text>O-phospho-L-threonyl-[protein] + H2O = L-threonyl-[protein] + phosphate</text>
        <dbReference type="Rhea" id="RHEA:47004"/>
        <dbReference type="Rhea" id="RHEA-COMP:11060"/>
        <dbReference type="Rhea" id="RHEA-COMP:11605"/>
        <dbReference type="ChEBI" id="CHEBI:15377"/>
        <dbReference type="ChEBI" id="CHEBI:30013"/>
        <dbReference type="ChEBI" id="CHEBI:43474"/>
        <dbReference type="ChEBI" id="CHEBI:61977"/>
        <dbReference type="EC" id="3.1.3.16"/>
    </reaction>
</comment>
<dbReference type="AlphaFoldDB" id="A0A1B6C164"/>
<dbReference type="EC" id="3.1.3.16" evidence="11"/>
<dbReference type="PANTHER" id="PTHR11668">
    <property type="entry name" value="SERINE/THREONINE PROTEIN PHOSPHATASE"/>
    <property type="match status" value="1"/>
</dbReference>
<name>A0A1B6C164_9HEMI</name>
<evidence type="ECO:0000256" key="10">
    <source>
        <dbReference type="ARBA" id="ARBA00054219"/>
    </source>
</evidence>
<dbReference type="InterPro" id="IPR029052">
    <property type="entry name" value="Metallo-depent_PP-like"/>
</dbReference>
<evidence type="ECO:0000256" key="9">
    <source>
        <dbReference type="ARBA" id="ARBA00048336"/>
    </source>
</evidence>
<evidence type="ECO:0000256" key="1">
    <source>
        <dbReference type="ARBA" id="ARBA00001936"/>
    </source>
</evidence>
<evidence type="ECO:0000256" key="2">
    <source>
        <dbReference type="ARBA" id="ARBA00008294"/>
    </source>
</evidence>
<protein>
    <recommendedName>
        <fullName evidence="11">Serine/threonine-protein phosphatase</fullName>
        <ecNumber evidence="11">3.1.3.16</ecNumber>
    </recommendedName>
</protein>
<dbReference type="Gene3D" id="3.60.21.10">
    <property type="match status" value="1"/>
</dbReference>
<dbReference type="SUPFAM" id="SSF56300">
    <property type="entry name" value="Metallo-dependent phosphatases"/>
    <property type="match status" value="1"/>
</dbReference>
<proteinExistence type="inferred from homology"/>
<evidence type="ECO:0000256" key="8">
    <source>
        <dbReference type="ARBA" id="ARBA00047761"/>
    </source>
</evidence>
<evidence type="ECO:0000256" key="4">
    <source>
        <dbReference type="ARBA" id="ARBA00022801"/>
    </source>
</evidence>
<dbReference type="FunFam" id="3.60.21.10:FF:000026">
    <property type="entry name" value="Serine/threonine-protein phosphatase"/>
    <property type="match status" value="1"/>
</dbReference>
<keyword evidence="5" id="KW-0904">Protein phosphatase</keyword>
<keyword evidence="4 11" id="KW-0378">Hydrolase</keyword>
<keyword evidence="6" id="KW-0464">Manganese</keyword>
<accession>A0A1B6C164</accession>
<dbReference type="InterPro" id="IPR031675">
    <property type="entry name" value="STPPase_N"/>
</dbReference>